<accession>A0ABU6ZBI7</accession>
<proteinExistence type="predicted"/>
<keyword evidence="3" id="KW-1185">Reference proteome</keyword>
<evidence type="ECO:0000313" key="3">
    <source>
        <dbReference type="Proteomes" id="UP001341840"/>
    </source>
</evidence>
<dbReference type="Proteomes" id="UP001341840">
    <property type="component" value="Unassembled WGS sequence"/>
</dbReference>
<organism evidence="2 3">
    <name type="scientific">Stylosanthes scabra</name>
    <dbReference type="NCBI Taxonomy" id="79078"/>
    <lineage>
        <taxon>Eukaryota</taxon>
        <taxon>Viridiplantae</taxon>
        <taxon>Streptophyta</taxon>
        <taxon>Embryophyta</taxon>
        <taxon>Tracheophyta</taxon>
        <taxon>Spermatophyta</taxon>
        <taxon>Magnoliopsida</taxon>
        <taxon>eudicotyledons</taxon>
        <taxon>Gunneridae</taxon>
        <taxon>Pentapetalae</taxon>
        <taxon>rosids</taxon>
        <taxon>fabids</taxon>
        <taxon>Fabales</taxon>
        <taxon>Fabaceae</taxon>
        <taxon>Papilionoideae</taxon>
        <taxon>50 kb inversion clade</taxon>
        <taxon>dalbergioids sensu lato</taxon>
        <taxon>Dalbergieae</taxon>
        <taxon>Pterocarpus clade</taxon>
        <taxon>Stylosanthes</taxon>
    </lineage>
</organism>
<evidence type="ECO:0008006" key="4">
    <source>
        <dbReference type="Google" id="ProtNLM"/>
    </source>
</evidence>
<feature type="compositionally biased region" description="Basic and acidic residues" evidence="1">
    <location>
        <begin position="170"/>
        <end position="195"/>
    </location>
</feature>
<evidence type="ECO:0000313" key="2">
    <source>
        <dbReference type="EMBL" id="MED6218969.1"/>
    </source>
</evidence>
<reference evidence="2 3" key="1">
    <citation type="journal article" date="2023" name="Plants (Basel)">
        <title>Bridging the Gap: Combining Genomics and Transcriptomics Approaches to Understand Stylosanthes scabra, an Orphan Legume from the Brazilian Caatinga.</title>
        <authorList>
            <person name="Ferreira-Neto J.R.C."/>
            <person name="da Silva M.D."/>
            <person name="Binneck E."/>
            <person name="de Melo N.F."/>
            <person name="da Silva R.H."/>
            <person name="de Melo A.L.T.M."/>
            <person name="Pandolfi V."/>
            <person name="Bustamante F.O."/>
            <person name="Brasileiro-Vidal A.C."/>
            <person name="Benko-Iseppon A.M."/>
        </authorList>
    </citation>
    <scope>NUCLEOTIDE SEQUENCE [LARGE SCALE GENOMIC DNA]</scope>
    <source>
        <tissue evidence="2">Leaves</tissue>
    </source>
</reference>
<feature type="compositionally biased region" description="Basic residues" evidence="1">
    <location>
        <begin position="150"/>
        <end position="168"/>
    </location>
</feature>
<gene>
    <name evidence="2" type="ORF">PIB30_031525</name>
</gene>
<dbReference type="EMBL" id="JASCZI010271996">
    <property type="protein sequence ID" value="MED6218969.1"/>
    <property type="molecule type" value="Genomic_DNA"/>
</dbReference>
<name>A0ABU6ZBI7_9FABA</name>
<protein>
    <recommendedName>
        <fullName evidence="4">Aminotransferase-like plant mobile domain-containing protein</fullName>
    </recommendedName>
</protein>
<comment type="caution">
    <text evidence="2">The sequence shown here is derived from an EMBL/GenBank/DDBJ whole genome shotgun (WGS) entry which is preliminary data.</text>
</comment>
<feature type="compositionally biased region" description="Gly residues" evidence="1">
    <location>
        <begin position="210"/>
        <end position="225"/>
    </location>
</feature>
<feature type="region of interest" description="Disordered" evidence="1">
    <location>
        <begin position="133"/>
        <end position="238"/>
    </location>
</feature>
<sequence length="338" mass="37417">MLTDEEQLTWRAAVPIVCFMFLRMHHIDRVKRQLGGEQQIPEDPVNLDGLLTVSARGEDQHWPTYHAQWYDAWRGRFAPERQVTITPTQYPAMPTREYFEWWDVACRHRFLSPADALDDPRLDGLPDDVPAAATQQRDVLALPGDVPLVGRRRQRHRPDIKKRGRAGRGRGADGEPHRPVGAMDSEKEAEYDRQADGGGGTSGTVEAGTSGHGGEAGTSGHGGDAGTQHTYDTTGGPLILDDIPVDDAFFDGAEHDFQTSFGGPGTSASAEPRYTQQFMDPSMDFIATVSESQFGQVSKEERPCIGCLRLNNSKCERQNIIISILRHSDQQNPTKLTI</sequence>
<evidence type="ECO:0000256" key="1">
    <source>
        <dbReference type="SAM" id="MobiDB-lite"/>
    </source>
</evidence>